<dbReference type="RefSeq" id="YP_009999864.1">
    <property type="nucleotide sequence ID" value="NC_053009.1"/>
</dbReference>
<keyword evidence="1" id="KW-0812">Transmembrane</keyword>
<sequence length="95" mass="10949">MNIELIELFGDYGARALVLSGLTWFMSSIIVLALDELPWSYTENTFRSRAMAWLWCAFDWLRLVGLWLFFFAVLFCCLVIMAHVLAGGLSTWSFL</sequence>
<feature type="transmembrane region" description="Helical" evidence="1">
    <location>
        <begin position="64"/>
        <end position="86"/>
    </location>
</feature>
<accession>A0A7G5B105</accession>
<dbReference type="GeneID" id="62682498"/>
<proteinExistence type="predicted"/>
<name>A0A7G5B105_9CAUD</name>
<feature type="transmembrane region" description="Helical" evidence="1">
    <location>
        <begin position="12"/>
        <end position="34"/>
    </location>
</feature>
<keyword evidence="1" id="KW-0472">Membrane</keyword>
<dbReference type="KEGG" id="vg:62682498"/>
<evidence type="ECO:0008006" key="4">
    <source>
        <dbReference type="Google" id="ProtNLM"/>
    </source>
</evidence>
<reference evidence="3" key="1">
    <citation type="submission" date="2020-06" db="EMBL/GenBank/DDBJ databases">
        <title>Complete genome sequences of Providencia rettgeri bacteriophages PibeRecoleta, Stilesk and PatoteraRojo.</title>
        <authorList>
            <person name="Batinovic S."/>
            <person name="Chan H.T."/>
            <person name="Stiles J."/>
            <person name="Petrovski S."/>
        </authorList>
    </citation>
    <scope>NUCLEOTIDE SEQUENCE [LARGE SCALE GENOMIC DNA]</scope>
</reference>
<keyword evidence="3" id="KW-1185">Reference proteome</keyword>
<evidence type="ECO:0000256" key="1">
    <source>
        <dbReference type="SAM" id="Phobius"/>
    </source>
</evidence>
<evidence type="ECO:0000313" key="2">
    <source>
        <dbReference type="EMBL" id="QMV29978.1"/>
    </source>
</evidence>
<organism evidence="2 3">
    <name type="scientific">Providencia phage vB_PreS-PibeRecoleta</name>
    <dbReference type="NCBI Taxonomy" id="2761109"/>
    <lineage>
        <taxon>Viruses</taxon>
        <taxon>Duplodnaviria</taxon>
        <taxon>Heunggongvirae</taxon>
        <taxon>Uroviricota</taxon>
        <taxon>Caudoviricetes</taxon>
        <taxon>Casjensviridae</taxon>
        <taxon>Redjacvirus</taxon>
        <taxon>Redjacvirus piberecoleta</taxon>
    </lineage>
</organism>
<evidence type="ECO:0000313" key="3">
    <source>
        <dbReference type="Proteomes" id="UP000515430"/>
    </source>
</evidence>
<dbReference type="EMBL" id="MT675124">
    <property type="protein sequence ID" value="QMV29978.1"/>
    <property type="molecule type" value="Genomic_DNA"/>
</dbReference>
<protein>
    <recommendedName>
        <fullName evidence="4">Transmembrane protein</fullName>
    </recommendedName>
</protein>
<keyword evidence="1" id="KW-1133">Transmembrane helix</keyword>
<dbReference type="Proteomes" id="UP000515430">
    <property type="component" value="Segment"/>
</dbReference>